<dbReference type="InterPro" id="IPR029044">
    <property type="entry name" value="Nucleotide-diphossugar_trans"/>
</dbReference>
<dbReference type="SUPFAM" id="SSF53448">
    <property type="entry name" value="Nucleotide-diphospho-sugar transferases"/>
    <property type="match status" value="1"/>
</dbReference>
<dbReference type="PANTHER" id="PTHR22916">
    <property type="entry name" value="GLYCOSYLTRANSFERASE"/>
    <property type="match status" value="1"/>
</dbReference>
<gene>
    <name evidence="2" type="ORF">ACFSR5_14405</name>
</gene>
<dbReference type="EMBL" id="JBHULR010000006">
    <property type="protein sequence ID" value="MFD2548840.1"/>
    <property type="molecule type" value="Genomic_DNA"/>
</dbReference>
<organism evidence="2 3">
    <name type="scientific">Sphingobacterium suaedae</name>
    <dbReference type="NCBI Taxonomy" id="1686402"/>
    <lineage>
        <taxon>Bacteria</taxon>
        <taxon>Pseudomonadati</taxon>
        <taxon>Bacteroidota</taxon>
        <taxon>Sphingobacteriia</taxon>
        <taxon>Sphingobacteriales</taxon>
        <taxon>Sphingobacteriaceae</taxon>
        <taxon>Sphingobacterium</taxon>
    </lineage>
</organism>
<sequence>MKKKQPLVTVFMAAYNAERYIAEAIKSILNQTFTDYELLIANDGSTDKTLEIINNFQDKRIRIISNDTNRGLLYTRNVALKEAKGKLIAIMDSDDFSLPDRLLVQVTAFKKDPSLALYGGQAKVIDEDGKEIGIIQESETCPELLKIKLLFQNTFVHSSMMIRTAVFKEMGGYQEPFAEDYDLFLRIAHRYRVANSKEFIVLYRSHGDNVSNTVGEKIMQQLLPIKGKLLARLGYVPDPDFEKILTNPYIWPDVPVEKYKILYTSLIIQNRRSHILNPALLENYIFQKWYEVIMMKGGINTVVLFFSNPIFQRELATFKQVRKTFKRSIKKLFIRK</sequence>
<name>A0ABW5KLT3_9SPHI</name>
<evidence type="ECO:0000313" key="2">
    <source>
        <dbReference type="EMBL" id="MFD2548840.1"/>
    </source>
</evidence>
<reference evidence="3" key="1">
    <citation type="journal article" date="2019" name="Int. J. Syst. Evol. Microbiol.">
        <title>The Global Catalogue of Microorganisms (GCM) 10K type strain sequencing project: providing services to taxonomists for standard genome sequencing and annotation.</title>
        <authorList>
            <consortium name="The Broad Institute Genomics Platform"/>
            <consortium name="The Broad Institute Genome Sequencing Center for Infectious Disease"/>
            <person name="Wu L."/>
            <person name="Ma J."/>
        </authorList>
    </citation>
    <scope>NUCLEOTIDE SEQUENCE [LARGE SCALE GENOMIC DNA]</scope>
    <source>
        <strain evidence="3">KCTC 42662</strain>
    </source>
</reference>
<dbReference type="Proteomes" id="UP001597545">
    <property type="component" value="Unassembled WGS sequence"/>
</dbReference>
<dbReference type="Gene3D" id="3.90.550.10">
    <property type="entry name" value="Spore Coat Polysaccharide Biosynthesis Protein SpsA, Chain A"/>
    <property type="match status" value="1"/>
</dbReference>
<protein>
    <submittedName>
        <fullName evidence="2">Glycosyltransferase family 2 protein</fullName>
    </submittedName>
</protein>
<evidence type="ECO:0000313" key="3">
    <source>
        <dbReference type="Proteomes" id="UP001597545"/>
    </source>
</evidence>
<dbReference type="PANTHER" id="PTHR22916:SF3">
    <property type="entry name" value="UDP-GLCNAC:BETAGAL BETA-1,3-N-ACETYLGLUCOSAMINYLTRANSFERASE-LIKE PROTEIN 1"/>
    <property type="match status" value="1"/>
</dbReference>
<dbReference type="InterPro" id="IPR001173">
    <property type="entry name" value="Glyco_trans_2-like"/>
</dbReference>
<evidence type="ECO:0000259" key="1">
    <source>
        <dbReference type="Pfam" id="PF00535"/>
    </source>
</evidence>
<feature type="domain" description="Glycosyltransferase 2-like" evidence="1">
    <location>
        <begin position="9"/>
        <end position="168"/>
    </location>
</feature>
<proteinExistence type="predicted"/>
<dbReference type="Pfam" id="PF00535">
    <property type="entry name" value="Glycos_transf_2"/>
    <property type="match status" value="1"/>
</dbReference>
<accession>A0ABW5KLT3</accession>
<keyword evidence="3" id="KW-1185">Reference proteome</keyword>
<comment type="caution">
    <text evidence="2">The sequence shown here is derived from an EMBL/GenBank/DDBJ whole genome shotgun (WGS) entry which is preliminary data.</text>
</comment>
<dbReference type="RefSeq" id="WP_380905008.1">
    <property type="nucleotide sequence ID" value="NZ_JBHUEG010000005.1"/>
</dbReference>